<feature type="region of interest" description="Disordered" evidence="1">
    <location>
        <begin position="1"/>
        <end position="42"/>
    </location>
</feature>
<accession>A0A016TQL9</accession>
<name>A0A016TQL9_9BILA</name>
<dbReference type="OrthoDB" id="5795195at2759"/>
<gene>
    <name evidence="2" type="primary">Acey_s0084.g1731</name>
    <name evidence="2" type="ORF">Y032_0084g1731</name>
</gene>
<dbReference type="AlphaFoldDB" id="A0A016TQL9"/>
<evidence type="ECO:0000313" key="3">
    <source>
        <dbReference type="Proteomes" id="UP000024635"/>
    </source>
</evidence>
<sequence length="70" mass="7785">MNRSDTAETGSPSPESTRVSGQVQGRVWPSNSLENMETPPPTYDEYVKTADLYVKYHRNGNYSTTSALSK</sequence>
<proteinExistence type="predicted"/>
<evidence type="ECO:0000313" key="2">
    <source>
        <dbReference type="EMBL" id="EYC05016.1"/>
    </source>
</evidence>
<protein>
    <submittedName>
        <fullName evidence="2">Uncharacterized protein</fullName>
    </submittedName>
</protein>
<dbReference type="Proteomes" id="UP000024635">
    <property type="component" value="Unassembled WGS sequence"/>
</dbReference>
<comment type="caution">
    <text evidence="2">The sequence shown here is derived from an EMBL/GenBank/DDBJ whole genome shotgun (WGS) entry which is preliminary data.</text>
</comment>
<keyword evidence="3" id="KW-1185">Reference proteome</keyword>
<organism evidence="2 3">
    <name type="scientific">Ancylostoma ceylanicum</name>
    <dbReference type="NCBI Taxonomy" id="53326"/>
    <lineage>
        <taxon>Eukaryota</taxon>
        <taxon>Metazoa</taxon>
        <taxon>Ecdysozoa</taxon>
        <taxon>Nematoda</taxon>
        <taxon>Chromadorea</taxon>
        <taxon>Rhabditida</taxon>
        <taxon>Rhabditina</taxon>
        <taxon>Rhabditomorpha</taxon>
        <taxon>Strongyloidea</taxon>
        <taxon>Ancylostomatidae</taxon>
        <taxon>Ancylostomatinae</taxon>
        <taxon>Ancylostoma</taxon>
    </lineage>
</organism>
<dbReference type="EMBL" id="JARK01001420">
    <property type="protein sequence ID" value="EYC05016.1"/>
    <property type="molecule type" value="Genomic_DNA"/>
</dbReference>
<evidence type="ECO:0000256" key="1">
    <source>
        <dbReference type="SAM" id="MobiDB-lite"/>
    </source>
</evidence>
<reference evidence="3" key="1">
    <citation type="journal article" date="2015" name="Nat. Genet.">
        <title>The genome and transcriptome of the zoonotic hookworm Ancylostoma ceylanicum identify infection-specific gene families.</title>
        <authorList>
            <person name="Schwarz E.M."/>
            <person name="Hu Y."/>
            <person name="Antoshechkin I."/>
            <person name="Miller M.M."/>
            <person name="Sternberg P.W."/>
            <person name="Aroian R.V."/>
        </authorList>
    </citation>
    <scope>NUCLEOTIDE SEQUENCE</scope>
    <source>
        <strain evidence="3">HY135</strain>
    </source>
</reference>
<feature type="compositionally biased region" description="Polar residues" evidence="1">
    <location>
        <begin position="1"/>
        <end position="35"/>
    </location>
</feature>